<evidence type="ECO:0000256" key="3">
    <source>
        <dbReference type="ARBA" id="ARBA00022500"/>
    </source>
</evidence>
<evidence type="ECO:0000256" key="2">
    <source>
        <dbReference type="ARBA" id="ARBA00010352"/>
    </source>
</evidence>
<dbReference type="GO" id="GO:0005125">
    <property type="term" value="F:cytokine activity"/>
    <property type="evidence" value="ECO:0007669"/>
    <property type="project" value="UniProtKB-KW"/>
</dbReference>
<feature type="chain" id="PRO_5042031484" description="Prostate-associated microseminoprotein" evidence="11">
    <location>
        <begin position="27"/>
        <end position="134"/>
    </location>
</feature>
<evidence type="ECO:0000256" key="11">
    <source>
        <dbReference type="SAM" id="SignalP"/>
    </source>
</evidence>
<sequence>MEPTSTHTAYLLLAAMLGTCFPGVQAKCYFQSRALCEHNGLQYEISESWMDSDCLLCTCLHPVGVGCCEITQHPIDFPDWCEALYDPQSCQITVVQKANPRLPCVSSAEFRGSSSTTTATAQEGPFHFRGRKRG</sequence>
<evidence type="ECO:0000256" key="8">
    <source>
        <dbReference type="ARBA" id="ARBA00023198"/>
    </source>
</evidence>
<keyword evidence="6 11" id="KW-0732">Signal</keyword>
<evidence type="ECO:0000256" key="5">
    <source>
        <dbReference type="ARBA" id="ARBA00022525"/>
    </source>
</evidence>
<keyword evidence="13" id="KW-1185">Reference proteome</keyword>
<feature type="signal peptide" evidence="11">
    <location>
        <begin position="1"/>
        <end position="26"/>
    </location>
</feature>
<keyword evidence="5" id="KW-0964">Secreted</keyword>
<name>A0AAD8GIV1_ACIOX</name>
<evidence type="ECO:0000256" key="1">
    <source>
        <dbReference type="ARBA" id="ARBA00004613"/>
    </source>
</evidence>
<dbReference type="GO" id="GO:0006954">
    <property type="term" value="P:inflammatory response"/>
    <property type="evidence" value="ECO:0007669"/>
    <property type="project" value="UniProtKB-KW"/>
</dbReference>
<protein>
    <recommendedName>
        <fullName evidence="10">Prostate-associated microseminoprotein</fullName>
    </recommendedName>
</protein>
<keyword evidence="8" id="KW-0395">Inflammatory response</keyword>
<accession>A0AAD8GIV1</accession>
<dbReference type="PANTHER" id="PTHR10500">
    <property type="entry name" value="BETA-MICROSEMINOPROTEIN"/>
    <property type="match status" value="1"/>
</dbReference>
<reference evidence="12" key="1">
    <citation type="submission" date="2022-02" db="EMBL/GenBank/DDBJ databases">
        <title>Atlantic sturgeon de novo genome assembly.</title>
        <authorList>
            <person name="Stock M."/>
            <person name="Klopp C."/>
            <person name="Guiguen Y."/>
            <person name="Cabau C."/>
            <person name="Parinello H."/>
            <person name="Santidrian Yebra-Pimentel E."/>
            <person name="Kuhl H."/>
            <person name="Dirks R.P."/>
            <person name="Guessner J."/>
            <person name="Wuertz S."/>
            <person name="Du K."/>
            <person name="Schartl M."/>
        </authorList>
    </citation>
    <scope>NUCLEOTIDE SEQUENCE</scope>
    <source>
        <strain evidence="12">STURGEONOMICS-FGT-2020</strain>
        <tissue evidence="12">Whole blood</tissue>
    </source>
</reference>
<dbReference type="InterPro" id="IPR008735">
    <property type="entry name" value="PSP94"/>
</dbReference>
<dbReference type="FunFam" id="2.60.40.1900:FF:000001">
    <property type="entry name" value="Beta-microseminoprotein"/>
    <property type="match status" value="1"/>
</dbReference>
<evidence type="ECO:0000256" key="4">
    <source>
        <dbReference type="ARBA" id="ARBA00022514"/>
    </source>
</evidence>
<dbReference type="GO" id="GO:0005737">
    <property type="term" value="C:cytoplasm"/>
    <property type="evidence" value="ECO:0007669"/>
    <property type="project" value="TreeGrafter"/>
</dbReference>
<comment type="similarity">
    <text evidence="2">Belongs to the beta-microseminoprotein family.</text>
</comment>
<keyword evidence="7" id="KW-1015">Disulfide bond</keyword>
<dbReference type="GO" id="GO:0006935">
    <property type="term" value="P:chemotaxis"/>
    <property type="evidence" value="ECO:0007669"/>
    <property type="project" value="UniProtKB-KW"/>
</dbReference>
<evidence type="ECO:0000313" key="13">
    <source>
        <dbReference type="Proteomes" id="UP001230051"/>
    </source>
</evidence>
<dbReference type="Proteomes" id="UP001230051">
    <property type="component" value="Unassembled WGS sequence"/>
</dbReference>
<dbReference type="AlphaFoldDB" id="A0AAD8GIV1"/>
<evidence type="ECO:0000313" key="12">
    <source>
        <dbReference type="EMBL" id="KAK1175117.1"/>
    </source>
</evidence>
<evidence type="ECO:0000256" key="10">
    <source>
        <dbReference type="ARBA" id="ARBA00067795"/>
    </source>
</evidence>
<dbReference type="PANTHER" id="PTHR10500:SF4">
    <property type="entry name" value="PROSTATE-ASSOCIATED MICROSEMINOPROTEIN"/>
    <property type="match status" value="1"/>
</dbReference>
<dbReference type="GO" id="GO:0005615">
    <property type="term" value="C:extracellular space"/>
    <property type="evidence" value="ECO:0007669"/>
    <property type="project" value="UniProtKB-KW"/>
</dbReference>
<keyword evidence="4" id="KW-0202">Cytokine</keyword>
<organism evidence="12 13">
    <name type="scientific">Acipenser oxyrinchus oxyrinchus</name>
    <dbReference type="NCBI Taxonomy" id="40147"/>
    <lineage>
        <taxon>Eukaryota</taxon>
        <taxon>Metazoa</taxon>
        <taxon>Chordata</taxon>
        <taxon>Craniata</taxon>
        <taxon>Vertebrata</taxon>
        <taxon>Euteleostomi</taxon>
        <taxon>Actinopterygii</taxon>
        <taxon>Chondrostei</taxon>
        <taxon>Acipenseriformes</taxon>
        <taxon>Acipenseridae</taxon>
        <taxon>Acipenser</taxon>
    </lineage>
</organism>
<comment type="subcellular location">
    <subcellularLocation>
        <location evidence="1">Secreted</location>
    </subcellularLocation>
</comment>
<evidence type="ECO:0000256" key="6">
    <source>
        <dbReference type="ARBA" id="ARBA00022729"/>
    </source>
</evidence>
<dbReference type="Gene3D" id="2.60.40.1900">
    <property type="entry name" value="Beta-microseminoprotein (PSP94) domain"/>
    <property type="match status" value="1"/>
</dbReference>
<comment type="caution">
    <text evidence="12">The sequence shown here is derived from an EMBL/GenBank/DDBJ whole genome shotgun (WGS) entry which is preliminary data.</text>
</comment>
<proteinExistence type="inferred from homology"/>
<comment type="function">
    <text evidence="9">Acts as a ligand for C-C chemokine receptor CCR2. Signals through binding and activation of CCR2 and induces a strong chemotactic response and mobilization of intracellular calcium ions. Exhibits a chemotactic activity for monocytes and lymphocytes but not neutrophils.</text>
</comment>
<evidence type="ECO:0000256" key="9">
    <source>
        <dbReference type="ARBA" id="ARBA00055427"/>
    </source>
</evidence>
<keyword evidence="3" id="KW-0145">Chemotaxis</keyword>
<dbReference type="Pfam" id="PF05825">
    <property type="entry name" value="PSP94"/>
    <property type="match status" value="1"/>
</dbReference>
<evidence type="ECO:0000256" key="7">
    <source>
        <dbReference type="ARBA" id="ARBA00023157"/>
    </source>
</evidence>
<gene>
    <name evidence="12" type="primary">Msmp</name>
    <name evidence="12" type="ORF">AOXY_G2759</name>
</gene>
<dbReference type="EMBL" id="JAGXEW010000002">
    <property type="protein sequence ID" value="KAK1175117.1"/>
    <property type="molecule type" value="Genomic_DNA"/>
</dbReference>